<dbReference type="AlphaFoldDB" id="A0A2X2W1C4"/>
<evidence type="ECO:0008006" key="3">
    <source>
        <dbReference type="Google" id="ProtNLM"/>
    </source>
</evidence>
<evidence type="ECO:0000313" key="1">
    <source>
        <dbReference type="EMBL" id="SQB35176.1"/>
    </source>
</evidence>
<evidence type="ECO:0000313" key="2">
    <source>
        <dbReference type="Proteomes" id="UP000250223"/>
    </source>
</evidence>
<dbReference type="RefSeq" id="WP_111921581.1">
    <property type="nucleotide sequence ID" value="NZ_UAWC01000023.1"/>
</dbReference>
<protein>
    <recommendedName>
        <fullName evidence="3">Flagellin N-methylase</fullName>
    </recommendedName>
</protein>
<gene>
    <name evidence="1" type="ORF">NCTC13028_01792</name>
</gene>
<dbReference type="Proteomes" id="UP000250223">
    <property type="component" value="Unassembled WGS sequence"/>
</dbReference>
<sequence>MFKCDKCGQCCRNLDKSPVYAELHNGDGICKYLSGNLCSIYLTRPILCCVDKSYELYFKDIMTYDKYEELNHEVCNILKKFEEE</sequence>
<accession>A0A2X2W1C4</accession>
<name>A0A2X2W1C4_CLOCO</name>
<reference evidence="1 2" key="1">
    <citation type="submission" date="2018-06" db="EMBL/GenBank/DDBJ databases">
        <authorList>
            <consortium name="Pathogen Informatics"/>
            <person name="Doyle S."/>
        </authorList>
    </citation>
    <scope>NUCLEOTIDE SEQUENCE [LARGE SCALE GENOMIC DNA]</scope>
    <source>
        <strain evidence="1 2">NCTC13028</strain>
    </source>
</reference>
<proteinExistence type="predicted"/>
<dbReference type="EMBL" id="UAWC01000023">
    <property type="protein sequence ID" value="SQB35176.1"/>
    <property type="molecule type" value="Genomic_DNA"/>
</dbReference>
<organism evidence="1 2">
    <name type="scientific">Clostridium cochlearium</name>
    <dbReference type="NCBI Taxonomy" id="1494"/>
    <lineage>
        <taxon>Bacteria</taxon>
        <taxon>Bacillati</taxon>
        <taxon>Bacillota</taxon>
        <taxon>Clostridia</taxon>
        <taxon>Eubacteriales</taxon>
        <taxon>Clostridiaceae</taxon>
        <taxon>Clostridium</taxon>
    </lineage>
</organism>